<dbReference type="Pfam" id="PF14027">
    <property type="entry name" value="Questin_oxidase"/>
    <property type="match status" value="1"/>
</dbReference>
<comment type="caution">
    <text evidence="2">The sequence shown here is derived from an EMBL/GenBank/DDBJ whole genome shotgun (WGS) entry which is preliminary data.</text>
</comment>
<dbReference type="Proteomes" id="UP001595823">
    <property type="component" value="Unassembled WGS sequence"/>
</dbReference>
<keyword evidence="1" id="KW-0560">Oxidoreductase</keyword>
<sequence>MESGRLDALYEAWTRLHSTGPEFNDWLSNHGPMAAEALVRHGYADRIPAWLDSYSQRLEESPRGIHPVTADNWQEALGDPRRLGDWPDFFRRELAEAPWEDVLAAWWPRLLPGIAAGATHGVIRVGHAVRIAREAGANEVTLEELAQALAYWAARWQPVVDPRTPRGEAELLDALKAVGPIKHREHGILTRLEQLEETPTWRTDQEAAAPAADPEEFLRRLVSAAVEYYRTRGNGNPVMLVHAATAPNAVLRSLPSLPRELWRPSAEAAWTASAALAAIYQPDEPVPEERQREFASVASGMDEAIAEATTTGEEHAIKFADTAASVLEWDPGASSAAATVSCAVMIKND</sequence>
<dbReference type="RefSeq" id="WP_380622416.1">
    <property type="nucleotide sequence ID" value="NZ_JBHSDK010000021.1"/>
</dbReference>
<protein>
    <submittedName>
        <fullName evidence="2">Questin oxidase family protein</fullName>
    </submittedName>
</protein>
<evidence type="ECO:0000313" key="2">
    <source>
        <dbReference type="EMBL" id="MFC4336456.1"/>
    </source>
</evidence>
<accession>A0ABV8U0V7</accession>
<evidence type="ECO:0000313" key="3">
    <source>
        <dbReference type="Proteomes" id="UP001595823"/>
    </source>
</evidence>
<organism evidence="2 3">
    <name type="scientific">Salininema proteolyticum</name>
    <dbReference type="NCBI Taxonomy" id="1607685"/>
    <lineage>
        <taxon>Bacteria</taxon>
        <taxon>Bacillati</taxon>
        <taxon>Actinomycetota</taxon>
        <taxon>Actinomycetes</taxon>
        <taxon>Glycomycetales</taxon>
        <taxon>Glycomycetaceae</taxon>
        <taxon>Salininema</taxon>
    </lineage>
</organism>
<dbReference type="InterPro" id="IPR025337">
    <property type="entry name" value="Questin_oxidase-like"/>
</dbReference>
<dbReference type="EMBL" id="JBHSDK010000021">
    <property type="protein sequence ID" value="MFC4336456.1"/>
    <property type="molecule type" value="Genomic_DNA"/>
</dbReference>
<name>A0ABV8U0V7_9ACTN</name>
<proteinExistence type="predicted"/>
<keyword evidence="3" id="KW-1185">Reference proteome</keyword>
<evidence type="ECO:0000256" key="1">
    <source>
        <dbReference type="ARBA" id="ARBA00023002"/>
    </source>
</evidence>
<reference evidence="3" key="1">
    <citation type="journal article" date="2019" name="Int. J. Syst. Evol. Microbiol.">
        <title>The Global Catalogue of Microorganisms (GCM) 10K type strain sequencing project: providing services to taxonomists for standard genome sequencing and annotation.</title>
        <authorList>
            <consortium name="The Broad Institute Genomics Platform"/>
            <consortium name="The Broad Institute Genome Sequencing Center for Infectious Disease"/>
            <person name="Wu L."/>
            <person name="Ma J."/>
        </authorList>
    </citation>
    <scope>NUCLEOTIDE SEQUENCE [LARGE SCALE GENOMIC DNA]</scope>
    <source>
        <strain evidence="3">IBRC-M 10908</strain>
    </source>
</reference>
<gene>
    <name evidence="2" type="ORF">ACFPET_14730</name>
</gene>